<evidence type="ECO:0000256" key="2">
    <source>
        <dbReference type="SAM" id="SignalP"/>
    </source>
</evidence>
<dbReference type="RefSeq" id="WP_340355501.1">
    <property type="nucleotide sequence ID" value="NZ_JBBKZU010000001.1"/>
</dbReference>
<feature type="domain" description="DUF5666" evidence="3">
    <location>
        <begin position="164"/>
        <end position="225"/>
    </location>
</feature>
<dbReference type="PROSITE" id="PS51257">
    <property type="entry name" value="PROKAR_LIPOPROTEIN"/>
    <property type="match status" value="1"/>
</dbReference>
<evidence type="ECO:0000259" key="3">
    <source>
        <dbReference type="Pfam" id="PF18914"/>
    </source>
</evidence>
<name>A0ABU8V9Q4_9BURK</name>
<feature type="signal peptide" evidence="2">
    <location>
        <begin position="1"/>
        <end position="24"/>
    </location>
</feature>
<dbReference type="EMBL" id="JBBKZU010000001">
    <property type="protein sequence ID" value="MEJ8810206.1"/>
    <property type="molecule type" value="Genomic_DNA"/>
</dbReference>
<comment type="caution">
    <text evidence="4">The sequence shown here is derived from an EMBL/GenBank/DDBJ whole genome shotgun (WGS) entry which is preliminary data.</text>
</comment>
<feature type="domain" description="DUF5666" evidence="3">
    <location>
        <begin position="236"/>
        <end position="292"/>
    </location>
</feature>
<dbReference type="Pfam" id="PF18914">
    <property type="entry name" value="DUF5666"/>
    <property type="match status" value="3"/>
</dbReference>
<dbReference type="Proteomes" id="UP001365846">
    <property type="component" value="Unassembled WGS sequence"/>
</dbReference>
<reference evidence="4 5" key="1">
    <citation type="submission" date="2024-03" db="EMBL/GenBank/DDBJ databases">
        <title>Novel species of the genus Variovorax.</title>
        <authorList>
            <person name="Liu Q."/>
            <person name="Xin Y.-H."/>
        </authorList>
    </citation>
    <scope>NUCLEOTIDE SEQUENCE [LARGE SCALE GENOMIC DNA]</scope>
    <source>
        <strain evidence="4 5">KACC 18899</strain>
    </source>
</reference>
<feature type="domain" description="DUF5666" evidence="3">
    <location>
        <begin position="384"/>
        <end position="437"/>
    </location>
</feature>
<feature type="compositionally biased region" description="Gly residues" evidence="1">
    <location>
        <begin position="82"/>
        <end position="92"/>
    </location>
</feature>
<gene>
    <name evidence="4" type="ORF">WKW77_03955</name>
</gene>
<feature type="region of interest" description="Disordered" evidence="1">
    <location>
        <begin position="45"/>
        <end position="93"/>
    </location>
</feature>
<sequence length="441" mass="43046">MTIHKLLRLALVPLSLALLLSCGGGSSTPDGMSVAGGAGIGTTGAPGSGASSDASPAGDGSTSASSGSGDDGSTSTASNGNGDSGVGSGGTGVSTADAGTSVGSVDGIGSIFVGDLRYDTDQAQLDLRDATQLQIGMTVVVTGPVNASFTSGTARQVSSMAQMRGVVDSVDVAASTFQMLGSTVSVDDDTAWADLPGLPALSAGMQVQVWALPIGSGALRATRIQSQAVVATPLVTGVVSQLDAASSTFQLGSLVVDYRLATLPAGGLANGRIVRVSGALPPVAGRLDASQIDGWYALSSVKGAPVQLEGVIGNFASTASFSLMGTPIDASAAQVTGGQAQKLGNGVTVVASGTLSDAGVLVASKLKIRHIPGGGALPSFSLIGPITNFNSLADMTVKGQRVDASAATIVGTGQPANGVTVSVQGSQVVGGVLLATQLAFQ</sequence>
<evidence type="ECO:0000256" key="1">
    <source>
        <dbReference type="SAM" id="MobiDB-lite"/>
    </source>
</evidence>
<feature type="chain" id="PRO_5045963023" evidence="2">
    <location>
        <begin position="25"/>
        <end position="441"/>
    </location>
</feature>
<proteinExistence type="predicted"/>
<feature type="compositionally biased region" description="Low complexity" evidence="1">
    <location>
        <begin position="48"/>
        <end position="81"/>
    </location>
</feature>
<keyword evidence="5" id="KW-1185">Reference proteome</keyword>
<accession>A0ABU8V9Q4</accession>
<protein>
    <submittedName>
        <fullName evidence="4">DUF5666 domain-containing protein</fullName>
    </submittedName>
</protein>
<organism evidence="4 5">
    <name type="scientific">Variovorax ureilyticus</name>
    <dbReference type="NCBI Taxonomy" id="1836198"/>
    <lineage>
        <taxon>Bacteria</taxon>
        <taxon>Pseudomonadati</taxon>
        <taxon>Pseudomonadota</taxon>
        <taxon>Betaproteobacteria</taxon>
        <taxon>Burkholderiales</taxon>
        <taxon>Comamonadaceae</taxon>
        <taxon>Variovorax</taxon>
    </lineage>
</organism>
<dbReference type="InterPro" id="IPR043724">
    <property type="entry name" value="DUF5666"/>
</dbReference>
<evidence type="ECO:0000313" key="4">
    <source>
        <dbReference type="EMBL" id="MEJ8810206.1"/>
    </source>
</evidence>
<evidence type="ECO:0000313" key="5">
    <source>
        <dbReference type="Proteomes" id="UP001365846"/>
    </source>
</evidence>
<keyword evidence="2" id="KW-0732">Signal</keyword>